<dbReference type="GO" id="GO:0004563">
    <property type="term" value="F:beta-N-acetylhexosaminidase activity"/>
    <property type="evidence" value="ECO:0007669"/>
    <property type="project" value="UniProtKB-EC"/>
</dbReference>
<dbReference type="InterPro" id="IPR025705">
    <property type="entry name" value="Beta_hexosaminidase_sua/sub"/>
</dbReference>
<dbReference type="PANTHER" id="PTHR22600:SF57">
    <property type="entry name" value="BETA-N-ACETYLHEXOSAMINIDASE"/>
    <property type="match status" value="1"/>
</dbReference>
<keyword evidence="3 6" id="KW-0378">Hydrolase</keyword>
<accession>A0A9K3KSD9</accession>
<comment type="catalytic activity">
    <reaction evidence="1">
        <text>Hydrolysis of terminal non-reducing N-acetyl-D-hexosamine residues in N-acetyl-beta-D-hexosaminides.</text>
        <dbReference type="EC" id="3.2.1.52"/>
    </reaction>
</comment>
<evidence type="ECO:0000313" key="6">
    <source>
        <dbReference type="EMBL" id="KAG7348345.1"/>
    </source>
</evidence>
<reference evidence="6" key="1">
    <citation type="journal article" date="2021" name="Sci. Rep.">
        <title>Diploid genomic architecture of Nitzschia inconspicua, an elite biomass production diatom.</title>
        <authorList>
            <person name="Oliver A."/>
            <person name="Podell S."/>
            <person name="Pinowska A."/>
            <person name="Traller J.C."/>
            <person name="Smith S.R."/>
            <person name="McClure R."/>
            <person name="Beliaev A."/>
            <person name="Bohutskyi P."/>
            <person name="Hill E.A."/>
            <person name="Rabines A."/>
            <person name="Zheng H."/>
            <person name="Allen L.Z."/>
            <person name="Kuo A."/>
            <person name="Grigoriev I.V."/>
            <person name="Allen A.E."/>
            <person name="Hazlebeck D."/>
            <person name="Allen E.E."/>
        </authorList>
    </citation>
    <scope>NUCLEOTIDE SEQUENCE</scope>
    <source>
        <strain evidence="6">Hildebrandi</strain>
    </source>
</reference>
<evidence type="ECO:0000256" key="4">
    <source>
        <dbReference type="SAM" id="MobiDB-lite"/>
    </source>
</evidence>
<evidence type="ECO:0000313" key="7">
    <source>
        <dbReference type="Proteomes" id="UP000693970"/>
    </source>
</evidence>
<evidence type="ECO:0000256" key="1">
    <source>
        <dbReference type="ARBA" id="ARBA00001231"/>
    </source>
</evidence>
<sequence>MVDGGKHTFPAHWLASFMKDVHRIGLNTIHLTVANDQRFNLAMDDNMTLGDGTYSREDWRVITAEARSLQNMTIVPEISVPLYAASWANIFGTDILVDCPQYICGAGYGIPLNVHHPKMESILRRVFGRLVEVLDRPPLLHLGSNDVSFAEPCWKEAAQNFRRGHSVFIKGPDPMSDYDFFEEMLEQVLVQNLGYSEEQIIRRGNMGRAHQSGQVTGRLWQFKNHEDALQQTDPYLLQPNSLNLAINAMDPISGWDIYNLAGNILKQHWKPGRDSNKLFQGILVSTEAMNATMIRQRNVMGRLLAISMAFQAIVAGSNTKTRMARKYISRKEFEESYLFICKDIFSHDEPTTAPPDFCDLFGGTVPMDDSEPKDIIPSDAYEMQYSEMWNNLKDDLCHRMTGTEEQFHVQAVSGNIMHQIQNTAFSRFWHTLGNDSPVQEVNSDSKADLIPEESESAGQGDENGRHKNHSHTYRASTLQSLLHESFMTMGVKQRGLIVDMVGCTASSEELENLMRGMASLRLNTLQLSLLNEHGCALQLGDSKLLYHVIPTPKNDGETLSDSVIDKIVTKAANYGIALIPEISITTRSTGWYHAGFLIDCPRTLCESGEICNDVTRGSLIPVLLDVVRSLHHLFHSSSPYIHLGSDERRLSQPCWNESGKTPDYNLFESRFSEILFTKGWYEPSKVLRWENKEGVHYANRTGDMTEYQYRIPTELGSPFFGSLVIDNTTDPWAVYTKTRDWVAAKPAGLFAKISTVSLNEVVGIKPKLVAFTAGLSSSLPLMKSKEELETFLSGICEKYSAWCEHAPPTKRKARGKEPSHLDALCKSMTHSSVVTVMRSIPALVTPEIEVMCC</sequence>
<evidence type="ECO:0000256" key="2">
    <source>
        <dbReference type="ARBA" id="ARBA00012663"/>
    </source>
</evidence>
<evidence type="ECO:0000256" key="3">
    <source>
        <dbReference type="ARBA" id="ARBA00022801"/>
    </source>
</evidence>
<dbReference type="InterPro" id="IPR015883">
    <property type="entry name" value="Glyco_hydro_20_cat"/>
</dbReference>
<gene>
    <name evidence="6" type="ORF">IV203_017050</name>
</gene>
<feature type="domain" description="Glycoside hydrolase family 20 catalytic" evidence="5">
    <location>
        <begin position="494"/>
        <end position="659"/>
    </location>
</feature>
<dbReference type="EC" id="3.2.1.52" evidence="2"/>
<dbReference type="EMBL" id="JAGRRH010000020">
    <property type="protein sequence ID" value="KAG7348345.1"/>
    <property type="molecule type" value="Genomic_DNA"/>
</dbReference>
<dbReference type="AlphaFoldDB" id="A0A9K3KSD9"/>
<dbReference type="PANTHER" id="PTHR22600">
    <property type="entry name" value="BETA-HEXOSAMINIDASE"/>
    <property type="match status" value="1"/>
</dbReference>
<evidence type="ECO:0000259" key="5">
    <source>
        <dbReference type="Pfam" id="PF00728"/>
    </source>
</evidence>
<organism evidence="6 7">
    <name type="scientific">Nitzschia inconspicua</name>
    <dbReference type="NCBI Taxonomy" id="303405"/>
    <lineage>
        <taxon>Eukaryota</taxon>
        <taxon>Sar</taxon>
        <taxon>Stramenopiles</taxon>
        <taxon>Ochrophyta</taxon>
        <taxon>Bacillariophyta</taxon>
        <taxon>Bacillariophyceae</taxon>
        <taxon>Bacillariophycidae</taxon>
        <taxon>Bacillariales</taxon>
        <taxon>Bacillariaceae</taxon>
        <taxon>Nitzschia</taxon>
    </lineage>
</organism>
<dbReference type="GO" id="GO:0016020">
    <property type="term" value="C:membrane"/>
    <property type="evidence" value="ECO:0007669"/>
    <property type="project" value="TreeGrafter"/>
</dbReference>
<reference evidence="6" key="2">
    <citation type="submission" date="2021-04" db="EMBL/GenBank/DDBJ databases">
        <authorList>
            <person name="Podell S."/>
        </authorList>
    </citation>
    <scope>NUCLEOTIDE SEQUENCE</scope>
    <source>
        <strain evidence="6">Hildebrandi</strain>
    </source>
</reference>
<dbReference type="Proteomes" id="UP000693970">
    <property type="component" value="Unassembled WGS sequence"/>
</dbReference>
<name>A0A9K3KSD9_9STRA</name>
<proteinExistence type="predicted"/>
<keyword evidence="7" id="KW-1185">Reference proteome</keyword>
<comment type="caution">
    <text evidence="6">The sequence shown here is derived from an EMBL/GenBank/DDBJ whole genome shotgun (WGS) entry which is preliminary data.</text>
</comment>
<dbReference type="Pfam" id="PF00728">
    <property type="entry name" value="Glyco_hydro_20"/>
    <property type="match status" value="1"/>
</dbReference>
<dbReference type="GO" id="GO:0005975">
    <property type="term" value="P:carbohydrate metabolic process"/>
    <property type="evidence" value="ECO:0007669"/>
    <property type="project" value="InterPro"/>
</dbReference>
<feature type="region of interest" description="Disordered" evidence="4">
    <location>
        <begin position="436"/>
        <end position="471"/>
    </location>
</feature>
<protein>
    <recommendedName>
        <fullName evidence="2">beta-N-acetylhexosaminidase</fullName>
        <ecNumber evidence="2">3.2.1.52</ecNumber>
    </recommendedName>
</protein>
<dbReference type="GO" id="GO:0030203">
    <property type="term" value="P:glycosaminoglycan metabolic process"/>
    <property type="evidence" value="ECO:0007669"/>
    <property type="project" value="TreeGrafter"/>
</dbReference>
<dbReference type="OrthoDB" id="10554139at2759"/>